<accession>A0AAD6XTF2</accession>
<dbReference type="AlphaFoldDB" id="A0AAD6XTF2"/>
<proteinExistence type="predicted"/>
<name>A0AAD6XTF2_9AGAR</name>
<protein>
    <submittedName>
        <fullName evidence="1">Uncharacterized protein</fullName>
    </submittedName>
</protein>
<comment type="caution">
    <text evidence="1">The sequence shown here is derived from an EMBL/GenBank/DDBJ whole genome shotgun (WGS) entry which is preliminary data.</text>
</comment>
<dbReference type="EMBL" id="JARJCN010000014">
    <property type="protein sequence ID" value="KAJ7094477.1"/>
    <property type="molecule type" value="Genomic_DNA"/>
</dbReference>
<evidence type="ECO:0000313" key="1">
    <source>
        <dbReference type="EMBL" id="KAJ7094477.1"/>
    </source>
</evidence>
<evidence type="ECO:0000313" key="2">
    <source>
        <dbReference type="Proteomes" id="UP001222325"/>
    </source>
</evidence>
<keyword evidence="2" id="KW-1185">Reference proteome</keyword>
<gene>
    <name evidence="1" type="ORF">B0H15DRAFT_829722</name>
</gene>
<dbReference type="Proteomes" id="UP001222325">
    <property type="component" value="Unassembled WGS sequence"/>
</dbReference>
<reference evidence="1" key="1">
    <citation type="submission" date="2023-03" db="EMBL/GenBank/DDBJ databases">
        <title>Massive genome expansion in bonnet fungi (Mycena s.s.) driven by repeated elements and novel gene families across ecological guilds.</title>
        <authorList>
            <consortium name="Lawrence Berkeley National Laboratory"/>
            <person name="Harder C.B."/>
            <person name="Miyauchi S."/>
            <person name="Viragh M."/>
            <person name="Kuo A."/>
            <person name="Thoen E."/>
            <person name="Andreopoulos B."/>
            <person name="Lu D."/>
            <person name="Skrede I."/>
            <person name="Drula E."/>
            <person name="Henrissat B."/>
            <person name="Morin E."/>
            <person name="Kohler A."/>
            <person name="Barry K."/>
            <person name="LaButti K."/>
            <person name="Morin E."/>
            <person name="Salamov A."/>
            <person name="Lipzen A."/>
            <person name="Mereny Z."/>
            <person name="Hegedus B."/>
            <person name="Baldrian P."/>
            <person name="Stursova M."/>
            <person name="Weitz H."/>
            <person name="Taylor A."/>
            <person name="Grigoriev I.V."/>
            <person name="Nagy L.G."/>
            <person name="Martin F."/>
            <person name="Kauserud H."/>
        </authorList>
    </citation>
    <scope>NUCLEOTIDE SEQUENCE</scope>
    <source>
        <strain evidence="1">CBHHK173m</strain>
    </source>
</reference>
<sequence>MTLPLQASAIPALETASALAPLPRRPVDLQAQLGIRKEDTAQYLRLKDALETCVNEAVAQGPALPHEFWVELYQKLHLRFPLIFSGPALSGRVHGTIIYARQHLRQLLEAPRVVLRRRVAVERRPQTRAHTFATAQIVTRSRSKLRKVPKYD</sequence>
<organism evidence="1 2">
    <name type="scientific">Mycena belliarum</name>
    <dbReference type="NCBI Taxonomy" id="1033014"/>
    <lineage>
        <taxon>Eukaryota</taxon>
        <taxon>Fungi</taxon>
        <taxon>Dikarya</taxon>
        <taxon>Basidiomycota</taxon>
        <taxon>Agaricomycotina</taxon>
        <taxon>Agaricomycetes</taxon>
        <taxon>Agaricomycetidae</taxon>
        <taxon>Agaricales</taxon>
        <taxon>Marasmiineae</taxon>
        <taxon>Mycenaceae</taxon>
        <taxon>Mycena</taxon>
    </lineage>
</organism>